<dbReference type="Proteomes" id="UP000295050">
    <property type="component" value="Unassembled WGS sequence"/>
</dbReference>
<dbReference type="Pfam" id="PF13360">
    <property type="entry name" value="PQQ_2"/>
    <property type="match status" value="2"/>
</dbReference>
<keyword evidence="3" id="KW-1185">Reference proteome</keyword>
<reference evidence="2 3" key="1">
    <citation type="submission" date="2019-03" db="EMBL/GenBank/DDBJ databases">
        <title>Genomic Encyclopedia of Type Strains, Phase IV (KMG-IV): sequencing the most valuable type-strain genomes for metagenomic binning, comparative biology and taxonomic classification.</title>
        <authorList>
            <person name="Goeker M."/>
        </authorList>
    </citation>
    <scope>NUCLEOTIDE SEQUENCE [LARGE SCALE GENOMIC DNA]</scope>
    <source>
        <strain evidence="2 3">DSM 24766</strain>
    </source>
</reference>
<dbReference type="RefSeq" id="WP_132950752.1">
    <property type="nucleotide sequence ID" value="NZ_SLXU01000003.1"/>
</dbReference>
<dbReference type="SUPFAM" id="SSF50998">
    <property type="entry name" value="Quinoprotein alcohol dehydrogenase-like"/>
    <property type="match status" value="1"/>
</dbReference>
<dbReference type="InterPro" id="IPR018391">
    <property type="entry name" value="PQQ_b-propeller_rpt"/>
</dbReference>
<protein>
    <submittedName>
        <fullName evidence="2">Outer membrane protein assembly factor BamB</fullName>
    </submittedName>
</protein>
<evidence type="ECO:0000313" key="2">
    <source>
        <dbReference type="EMBL" id="TCP61879.1"/>
    </source>
</evidence>
<organism evidence="2 3">
    <name type="scientific">Rhodovulum bhavnagarense</name>
    <dbReference type="NCBI Taxonomy" id="992286"/>
    <lineage>
        <taxon>Bacteria</taxon>
        <taxon>Pseudomonadati</taxon>
        <taxon>Pseudomonadota</taxon>
        <taxon>Alphaproteobacteria</taxon>
        <taxon>Rhodobacterales</taxon>
        <taxon>Paracoccaceae</taxon>
        <taxon>Rhodovulum</taxon>
    </lineage>
</organism>
<evidence type="ECO:0000313" key="3">
    <source>
        <dbReference type="Proteomes" id="UP000295050"/>
    </source>
</evidence>
<dbReference type="SMART" id="SM00564">
    <property type="entry name" value="PQQ"/>
    <property type="match status" value="7"/>
</dbReference>
<gene>
    <name evidence="2" type="ORF">EV663_10364</name>
</gene>
<evidence type="ECO:0000259" key="1">
    <source>
        <dbReference type="Pfam" id="PF13360"/>
    </source>
</evidence>
<dbReference type="PROSITE" id="PS51257">
    <property type="entry name" value="PROKAR_LIPOPROTEIN"/>
    <property type="match status" value="1"/>
</dbReference>
<dbReference type="EMBL" id="SLXU01000003">
    <property type="protein sequence ID" value="TCP61879.1"/>
    <property type="molecule type" value="Genomic_DNA"/>
</dbReference>
<dbReference type="Gene3D" id="2.130.10.10">
    <property type="entry name" value="YVTN repeat-like/Quinoprotein amine dehydrogenase"/>
    <property type="match status" value="1"/>
</dbReference>
<feature type="domain" description="Pyrrolo-quinoline quinone repeat" evidence="1">
    <location>
        <begin position="369"/>
        <end position="436"/>
    </location>
</feature>
<dbReference type="InterPro" id="IPR015943">
    <property type="entry name" value="WD40/YVTN_repeat-like_dom_sf"/>
</dbReference>
<dbReference type="PANTHER" id="PTHR34512">
    <property type="entry name" value="CELL SURFACE PROTEIN"/>
    <property type="match status" value="1"/>
</dbReference>
<name>A0A4R2RHF8_9RHOB</name>
<comment type="caution">
    <text evidence="2">The sequence shown here is derived from an EMBL/GenBank/DDBJ whole genome shotgun (WGS) entry which is preliminary data.</text>
</comment>
<proteinExistence type="predicted"/>
<accession>A0A4R2RHF8</accession>
<sequence>MKLGRAIAILAVAGTLAACGQKENILAGERLGVRDALGLAEDAPETSFDTAITLPAPVARADMPQIGGNAAHMPEHVALAPVPRLLWSVSIGTGDKRRHRITATPVVAGGVIYAMDALSKVSAVSTSGQTLWSADLTLPGERSQDASGGGLAHGDGRLFVTTGFGTLAALDPATGAVLWTQRTEAPVTGAPAYLDGTVYIVSRDNRVWAVRAEDGRVQWQLPGTPMRAGLVGGAAPAVADDLVVFPLGTAEVVAVQRETGVRQWAASIAGQRRGRVYAQIDDIASDPVIVADTVYVGNQAGRVAMISLATGEREWTAEEGAYGALLPVGGSLFLVSDQAQLVRLDAATGETIWAATLPYYTKERARKLKAIHAHFGPVLAGGRLWVASDDGLLRAFSPESGASLAEIPLPGGAASRPVVAGETLYVVSEGGKLHAFR</sequence>
<dbReference type="InterPro" id="IPR011047">
    <property type="entry name" value="Quinoprotein_ADH-like_sf"/>
</dbReference>
<dbReference type="PANTHER" id="PTHR34512:SF30">
    <property type="entry name" value="OUTER MEMBRANE PROTEIN ASSEMBLY FACTOR BAMB"/>
    <property type="match status" value="1"/>
</dbReference>
<feature type="domain" description="Pyrrolo-quinoline quinone repeat" evidence="1">
    <location>
        <begin position="120"/>
        <end position="354"/>
    </location>
</feature>
<dbReference type="OrthoDB" id="5290752at2"/>
<dbReference type="AlphaFoldDB" id="A0A4R2RHF8"/>
<dbReference type="InterPro" id="IPR002372">
    <property type="entry name" value="PQQ_rpt_dom"/>
</dbReference>